<comment type="caution">
    <text evidence="9">The sequence shown here is derived from an EMBL/GenBank/DDBJ whole genome shotgun (WGS) entry which is preliminary data.</text>
</comment>
<name>A0A1F4XZ10_9BACT</name>
<evidence type="ECO:0000256" key="8">
    <source>
        <dbReference type="SAM" id="Phobius"/>
    </source>
</evidence>
<accession>A0A1F4XZ10</accession>
<evidence type="ECO:0000256" key="4">
    <source>
        <dbReference type="ARBA" id="ARBA00022475"/>
    </source>
</evidence>
<dbReference type="InterPro" id="IPR045861">
    <property type="entry name" value="CorA_cytoplasmic_dom"/>
</dbReference>
<dbReference type="InterPro" id="IPR002523">
    <property type="entry name" value="MgTranspt_CorA/ZnTranspt_ZntB"/>
</dbReference>
<evidence type="ECO:0000256" key="3">
    <source>
        <dbReference type="ARBA" id="ARBA00022448"/>
    </source>
</evidence>
<dbReference type="Proteomes" id="UP000178585">
    <property type="component" value="Unassembled WGS sequence"/>
</dbReference>
<gene>
    <name evidence="9" type="ORF">A2949_02260</name>
</gene>
<dbReference type="AlphaFoldDB" id="A0A1F4XZ10"/>
<dbReference type="InterPro" id="IPR045863">
    <property type="entry name" value="CorA_TM1_TM2"/>
</dbReference>
<feature type="transmembrane region" description="Helical" evidence="8">
    <location>
        <begin position="278"/>
        <end position="296"/>
    </location>
</feature>
<dbReference type="GO" id="GO:0005886">
    <property type="term" value="C:plasma membrane"/>
    <property type="evidence" value="ECO:0007669"/>
    <property type="project" value="UniProtKB-SubCell"/>
</dbReference>
<comment type="subcellular location">
    <subcellularLocation>
        <location evidence="1">Cell membrane</location>
        <topology evidence="1">Multi-pass membrane protein</topology>
    </subcellularLocation>
</comment>
<reference evidence="9 10" key="1">
    <citation type="journal article" date="2016" name="Nat. Commun.">
        <title>Thousands of microbial genomes shed light on interconnected biogeochemical processes in an aquifer system.</title>
        <authorList>
            <person name="Anantharaman K."/>
            <person name="Brown C.T."/>
            <person name="Hug L.A."/>
            <person name="Sharon I."/>
            <person name="Castelle C.J."/>
            <person name="Probst A.J."/>
            <person name="Thomas B.C."/>
            <person name="Singh A."/>
            <person name="Wilkins M.J."/>
            <person name="Karaoz U."/>
            <person name="Brodie E.L."/>
            <person name="Williams K.H."/>
            <person name="Hubbard S.S."/>
            <person name="Banfield J.F."/>
        </authorList>
    </citation>
    <scope>NUCLEOTIDE SEQUENCE [LARGE SCALE GENOMIC DNA]</scope>
</reference>
<evidence type="ECO:0000313" key="9">
    <source>
        <dbReference type="EMBL" id="OGC86828.1"/>
    </source>
</evidence>
<evidence type="ECO:0000256" key="7">
    <source>
        <dbReference type="ARBA" id="ARBA00023136"/>
    </source>
</evidence>
<dbReference type="PANTHER" id="PTHR46494:SF1">
    <property type="entry name" value="CORA FAMILY METAL ION TRANSPORTER (EUROFUNG)"/>
    <property type="match status" value="1"/>
</dbReference>
<dbReference type="Gene3D" id="3.30.460.20">
    <property type="entry name" value="CorA soluble domain-like"/>
    <property type="match status" value="1"/>
</dbReference>
<keyword evidence="6 8" id="KW-1133">Transmembrane helix</keyword>
<evidence type="ECO:0000256" key="1">
    <source>
        <dbReference type="ARBA" id="ARBA00004651"/>
    </source>
</evidence>
<dbReference type="PANTHER" id="PTHR46494">
    <property type="entry name" value="CORA FAMILY METAL ION TRANSPORTER (EUROFUNG)"/>
    <property type="match status" value="1"/>
</dbReference>
<comment type="similarity">
    <text evidence="2">Belongs to the CorA metal ion transporter (MIT) (TC 1.A.35) family.</text>
</comment>
<dbReference type="GO" id="GO:0015087">
    <property type="term" value="F:cobalt ion transmembrane transporter activity"/>
    <property type="evidence" value="ECO:0007669"/>
    <property type="project" value="TreeGrafter"/>
</dbReference>
<evidence type="ECO:0000256" key="6">
    <source>
        <dbReference type="ARBA" id="ARBA00022989"/>
    </source>
</evidence>
<dbReference type="GO" id="GO:0015095">
    <property type="term" value="F:magnesium ion transmembrane transporter activity"/>
    <property type="evidence" value="ECO:0007669"/>
    <property type="project" value="TreeGrafter"/>
</dbReference>
<dbReference type="SUPFAM" id="SSF144083">
    <property type="entry name" value="Magnesium transport protein CorA, transmembrane region"/>
    <property type="match status" value="1"/>
</dbReference>
<evidence type="ECO:0000256" key="5">
    <source>
        <dbReference type="ARBA" id="ARBA00022692"/>
    </source>
</evidence>
<dbReference type="Gene3D" id="1.20.58.340">
    <property type="entry name" value="Magnesium transport protein CorA, transmembrane region"/>
    <property type="match status" value="2"/>
</dbReference>
<dbReference type="GO" id="GO:0050897">
    <property type="term" value="F:cobalt ion binding"/>
    <property type="evidence" value="ECO:0007669"/>
    <property type="project" value="TreeGrafter"/>
</dbReference>
<feature type="transmembrane region" description="Helical" evidence="8">
    <location>
        <begin position="244"/>
        <end position="272"/>
    </location>
</feature>
<dbReference type="Pfam" id="PF01544">
    <property type="entry name" value="CorA"/>
    <property type="match status" value="1"/>
</dbReference>
<organism evidence="9 10">
    <name type="scientific">Candidatus Adlerbacteria bacterium RIFCSPLOWO2_01_FULL_54_21b</name>
    <dbReference type="NCBI Taxonomy" id="1797245"/>
    <lineage>
        <taxon>Bacteria</taxon>
        <taxon>Candidatus Adleribacteriota</taxon>
    </lineage>
</organism>
<dbReference type="GO" id="GO:0000287">
    <property type="term" value="F:magnesium ion binding"/>
    <property type="evidence" value="ECO:0007669"/>
    <property type="project" value="TreeGrafter"/>
</dbReference>
<keyword evidence="3" id="KW-0813">Transport</keyword>
<keyword evidence="4" id="KW-1003">Cell membrane</keyword>
<evidence type="ECO:0008006" key="11">
    <source>
        <dbReference type="Google" id="ProtNLM"/>
    </source>
</evidence>
<protein>
    <recommendedName>
        <fullName evidence="11">Magnesium transporter CorA</fullName>
    </recommendedName>
</protein>
<keyword evidence="7 8" id="KW-0472">Membrane</keyword>
<dbReference type="SUPFAM" id="SSF143865">
    <property type="entry name" value="CorA soluble domain-like"/>
    <property type="match status" value="1"/>
</dbReference>
<sequence>MITRYAQRDLTWIDLVSPSAAEVREVMREFDLDPLVAEELLTPSFKPKVERRGDTIYLILHFPSLRGVSARPEQEIDFILGRRFLITTRYENIDPLHMFAKAFEVNAVLGHGAATHGGHLFIAMARSIYEALGNECDHVNRRLHDIEERIFGGNERGMVAELSQTARVIHDFKQSLLPHEEMLASLEPVGGRLFGVEYGYYVRELVGVYRRIERKLGNLHDSLHELRATNDSLLSTKQNEIMKILTIMAFVTFPLSLISSIFGMNTVYLPIVGTPGDFWYVVGGMATLTLGFFIFFKSKKWL</sequence>
<proteinExistence type="inferred from homology"/>
<dbReference type="EMBL" id="MEWZ01000013">
    <property type="protein sequence ID" value="OGC86828.1"/>
    <property type="molecule type" value="Genomic_DNA"/>
</dbReference>
<evidence type="ECO:0000256" key="2">
    <source>
        <dbReference type="ARBA" id="ARBA00009765"/>
    </source>
</evidence>
<dbReference type="STRING" id="1797245.A2949_02260"/>
<keyword evidence="5 8" id="KW-0812">Transmembrane</keyword>
<evidence type="ECO:0000313" key="10">
    <source>
        <dbReference type="Proteomes" id="UP000178585"/>
    </source>
</evidence>